<dbReference type="GO" id="GO:0016301">
    <property type="term" value="F:kinase activity"/>
    <property type="evidence" value="ECO:0007669"/>
    <property type="project" value="UniProtKB-KW"/>
</dbReference>
<dbReference type="GO" id="GO:0006355">
    <property type="term" value="P:regulation of DNA-templated transcription"/>
    <property type="evidence" value="ECO:0007669"/>
    <property type="project" value="InterPro"/>
</dbReference>
<keyword evidence="3" id="KW-0808">Transferase</keyword>
<name>A0A8T1VQR2_9STRA</name>
<evidence type="ECO:0000313" key="4">
    <source>
        <dbReference type="Proteomes" id="UP000694044"/>
    </source>
</evidence>
<dbReference type="Pfam" id="PF00989">
    <property type="entry name" value="PAS"/>
    <property type="match status" value="2"/>
</dbReference>
<feature type="domain" description="PAS" evidence="2">
    <location>
        <begin position="178"/>
        <end position="216"/>
    </location>
</feature>
<dbReference type="OrthoDB" id="10266508at2759"/>
<dbReference type="SMART" id="SM00091">
    <property type="entry name" value="PAS"/>
    <property type="match status" value="1"/>
</dbReference>
<gene>
    <name evidence="3" type="primary">SKN7_2</name>
    <name evidence="3" type="ORF">PHYPSEUDO_004998</name>
</gene>
<reference evidence="3" key="1">
    <citation type="submission" date="2021-02" db="EMBL/GenBank/DDBJ databases">
        <authorList>
            <person name="Palmer J.M."/>
        </authorList>
    </citation>
    <scope>NUCLEOTIDE SEQUENCE</scope>
    <source>
        <strain evidence="3">SCRP734</strain>
    </source>
</reference>
<keyword evidence="4" id="KW-1185">Reference proteome</keyword>
<dbReference type="Proteomes" id="UP000694044">
    <property type="component" value="Unassembled WGS sequence"/>
</dbReference>
<sequence>MDSKAKKPSQKKSKATATAGTRRSRRDSNCSSGSGLDADERRPVIASASSTRVSSGIHPRLFRVLNEANAPVLAMAATGHVTFWNNKLAQLSGLPSADVVGRPVTELVTAPKAAQVTRGLEQALADGHATVSDLEIELNTPELGRNLTLLVNLTVDVDDDKAPTVVAVGQDVTVWQLQGSQHARVAQQASAPIVELDRDGRIVLWNPKAEALTGYSIGQESPQFYC</sequence>
<dbReference type="PROSITE" id="PS50112">
    <property type="entry name" value="PAS"/>
    <property type="match status" value="2"/>
</dbReference>
<dbReference type="AlphaFoldDB" id="A0A8T1VQR2"/>
<evidence type="ECO:0000259" key="2">
    <source>
        <dbReference type="PROSITE" id="PS50112"/>
    </source>
</evidence>
<feature type="domain" description="PAS" evidence="2">
    <location>
        <begin position="57"/>
        <end position="127"/>
    </location>
</feature>
<accession>A0A8T1VQR2</accession>
<proteinExistence type="predicted"/>
<feature type="region of interest" description="Disordered" evidence="1">
    <location>
        <begin position="1"/>
        <end position="51"/>
    </location>
</feature>
<comment type="caution">
    <text evidence="3">The sequence shown here is derived from an EMBL/GenBank/DDBJ whole genome shotgun (WGS) entry which is preliminary data.</text>
</comment>
<dbReference type="EMBL" id="JAGDFM010000210">
    <property type="protein sequence ID" value="KAG7382373.1"/>
    <property type="molecule type" value="Genomic_DNA"/>
</dbReference>
<organism evidence="3 4">
    <name type="scientific">Phytophthora pseudosyringae</name>
    <dbReference type="NCBI Taxonomy" id="221518"/>
    <lineage>
        <taxon>Eukaryota</taxon>
        <taxon>Sar</taxon>
        <taxon>Stramenopiles</taxon>
        <taxon>Oomycota</taxon>
        <taxon>Peronosporomycetes</taxon>
        <taxon>Peronosporales</taxon>
        <taxon>Peronosporaceae</taxon>
        <taxon>Phytophthora</taxon>
    </lineage>
</organism>
<evidence type="ECO:0000256" key="1">
    <source>
        <dbReference type="SAM" id="MobiDB-lite"/>
    </source>
</evidence>
<feature type="compositionally biased region" description="Basic residues" evidence="1">
    <location>
        <begin position="1"/>
        <end position="14"/>
    </location>
</feature>
<dbReference type="NCBIfam" id="TIGR00229">
    <property type="entry name" value="sensory_box"/>
    <property type="match status" value="2"/>
</dbReference>
<dbReference type="InterPro" id="IPR000014">
    <property type="entry name" value="PAS"/>
</dbReference>
<dbReference type="InterPro" id="IPR013767">
    <property type="entry name" value="PAS_fold"/>
</dbReference>
<keyword evidence="3" id="KW-0418">Kinase</keyword>
<evidence type="ECO:0000313" key="3">
    <source>
        <dbReference type="EMBL" id="KAG7382373.1"/>
    </source>
</evidence>
<protein>
    <submittedName>
        <fullName evidence="3">Kinase-regulated stress-responsive transcription factor skn7</fullName>
    </submittedName>
</protein>
<dbReference type="CDD" id="cd00130">
    <property type="entry name" value="PAS"/>
    <property type="match status" value="2"/>
</dbReference>